<feature type="compositionally biased region" description="Basic and acidic residues" evidence="1">
    <location>
        <begin position="1121"/>
        <end position="1130"/>
    </location>
</feature>
<feature type="region of interest" description="Disordered" evidence="1">
    <location>
        <begin position="1699"/>
        <end position="1731"/>
    </location>
</feature>
<organism evidence="3 4">
    <name type="scientific">Loxostege sticticalis</name>
    <name type="common">Beet webworm moth</name>
    <dbReference type="NCBI Taxonomy" id="481309"/>
    <lineage>
        <taxon>Eukaryota</taxon>
        <taxon>Metazoa</taxon>
        <taxon>Ecdysozoa</taxon>
        <taxon>Arthropoda</taxon>
        <taxon>Hexapoda</taxon>
        <taxon>Insecta</taxon>
        <taxon>Pterygota</taxon>
        <taxon>Neoptera</taxon>
        <taxon>Endopterygota</taxon>
        <taxon>Lepidoptera</taxon>
        <taxon>Glossata</taxon>
        <taxon>Ditrysia</taxon>
        <taxon>Pyraloidea</taxon>
        <taxon>Crambidae</taxon>
        <taxon>Pyraustinae</taxon>
        <taxon>Loxostege</taxon>
    </lineage>
</organism>
<feature type="region of interest" description="Disordered" evidence="1">
    <location>
        <begin position="98"/>
        <end position="128"/>
    </location>
</feature>
<evidence type="ECO:0000256" key="1">
    <source>
        <dbReference type="SAM" id="MobiDB-lite"/>
    </source>
</evidence>
<feature type="compositionally biased region" description="Basic and acidic residues" evidence="1">
    <location>
        <begin position="244"/>
        <end position="288"/>
    </location>
</feature>
<dbReference type="Gene3D" id="1.10.10.60">
    <property type="entry name" value="Homeodomain-like"/>
    <property type="match status" value="1"/>
</dbReference>
<feature type="compositionally biased region" description="Polar residues" evidence="1">
    <location>
        <begin position="1313"/>
        <end position="1323"/>
    </location>
</feature>
<evidence type="ECO:0000259" key="2">
    <source>
        <dbReference type="Pfam" id="PF08914"/>
    </source>
</evidence>
<dbReference type="InterPro" id="IPR015010">
    <property type="entry name" value="TERF2IP_Myb"/>
</dbReference>
<feature type="domain" description="TERF2-interacting telomeric protein 1 Myb" evidence="2">
    <location>
        <begin position="6"/>
        <end position="57"/>
    </location>
</feature>
<feature type="region of interest" description="Disordered" evidence="1">
    <location>
        <begin position="244"/>
        <end position="459"/>
    </location>
</feature>
<gene>
    <name evidence="3" type="ORF">ABMA27_005951</name>
</gene>
<dbReference type="Proteomes" id="UP001549920">
    <property type="component" value="Unassembled WGS sequence"/>
</dbReference>
<feature type="compositionally biased region" description="Basic residues" evidence="1">
    <location>
        <begin position="1615"/>
        <end position="1630"/>
    </location>
</feature>
<feature type="compositionally biased region" description="Basic and acidic residues" evidence="1">
    <location>
        <begin position="986"/>
        <end position="1002"/>
    </location>
</feature>
<feature type="region of interest" description="Disordered" evidence="1">
    <location>
        <begin position="640"/>
        <end position="666"/>
    </location>
</feature>
<name>A0ABR3HH45_LOXSC</name>
<feature type="region of interest" description="Disordered" evidence="1">
    <location>
        <begin position="534"/>
        <end position="625"/>
    </location>
</feature>
<evidence type="ECO:0000313" key="3">
    <source>
        <dbReference type="EMBL" id="KAL0869713.1"/>
    </source>
</evidence>
<feature type="region of interest" description="Disordered" evidence="1">
    <location>
        <begin position="717"/>
        <end position="778"/>
    </location>
</feature>
<feature type="compositionally biased region" description="Basic and acidic residues" evidence="1">
    <location>
        <begin position="296"/>
        <end position="337"/>
    </location>
</feature>
<feature type="compositionally biased region" description="Polar residues" evidence="1">
    <location>
        <begin position="1935"/>
        <end position="1945"/>
    </location>
</feature>
<feature type="compositionally biased region" description="Polar residues" evidence="1">
    <location>
        <begin position="160"/>
        <end position="178"/>
    </location>
</feature>
<feature type="compositionally biased region" description="Basic and acidic residues" evidence="1">
    <location>
        <begin position="396"/>
        <end position="455"/>
    </location>
</feature>
<feature type="region of interest" description="Disordered" evidence="1">
    <location>
        <begin position="1912"/>
        <end position="1945"/>
    </location>
</feature>
<feature type="compositionally biased region" description="Polar residues" evidence="1">
    <location>
        <begin position="534"/>
        <end position="564"/>
    </location>
</feature>
<dbReference type="EMBL" id="JBEUOH010000019">
    <property type="protein sequence ID" value="KAL0869713.1"/>
    <property type="molecule type" value="Genomic_DNA"/>
</dbReference>
<feature type="region of interest" description="Disordered" evidence="1">
    <location>
        <begin position="160"/>
        <end position="179"/>
    </location>
</feature>
<comment type="caution">
    <text evidence="3">The sequence shown here is derived from an EMBL/GenBank/DDBJ whole genome shotgun (WGS) entry which is preliminary data.</text>
</comment>
<feature type="compositionally biased region" description="Basic and acidic residues" evidence="1">
    <location>
        <begin position="346"/>
        <end position="388"/>
    </location>
</feature>
<feature type="compositionally biased region" description="Low complexity" evidence="1">
    <location>
        <begin position="1143"/>
        <end position="1162"/>
    </location>
</feature>
<feature type="compositionally biased region" description="Polar residues" evidence="1">
    <location>
        <begin position="1595"/>
        <end position="1608"/>
    </location>
</feature>
<feature type="region of interest" description="Disordered" evidence="1">
    <location>
        <begin position="1121"/>
        <end position="1335"/>
    </location>
</feature>
<feature type="compositionally biased region" description="Basic and acidic residues" evidence="1">
    <location>
        <begin position="1181"/>
        <end position="1210"/>
    </location>
</feature>
<feature type="region of interest" description="Disordered" evidence="1">
    <location>
        <begin position="476"/>
        <end position="497"/>
    </location>
</feature>
<proteinExistence type="predicted"/>
<feature type="compositionally biased region" description="Basic residues" evidence="1">
    <location>
        <begin position="878"/>
        <end position="888"/>
    </location>
</feature>
<feature type="region of interest" description="Disordered" evidence="1">
    <location>
        <begin position="1595"/>
        <end position="1630"/>
    </location>
</feature>
<keyword evidence="4" id="KW-1185">Reference proteome</keyword>
<feature type="compositionally biased region" description="Polar residues" evidence="1">
    <location>
        <begin position="1704"/>
        <end position="1731"/>
    </location>
</feature>
<feature type="region of interest" description="Disordered" evidence="1">
    <location>
        <begin position="853"/>
        <end position="888"/>
    </location>
</feature>
<protein>
    <recommendedName>
        <fullName evidence="2">TERF2-interacting telomeric protein 1 Myb domain-containing protein</fullName>
    </recommendedName>
</protein>
<accession>A0ABR3HH45</accession>
<dbReference type="Pfam" id="PF08914">
    <property type="entry name" value="Myb_Rap1"/>
    <property type="match status" value="1"/>
</dbReference>
<sequence length="1945" mass="218894">MSGKAYTMREMKSIVDYLTEHRAFSEIKGRKMWVDFANSKMTNRTWQSLKETFLKRILPDIHNPYYKLTVDQIRCFREGCDVIAKEKNKLEIFEIEDDSNSNAEKETEKPSTSHNNGEATSGEDIKCEKIQTHDRASIDTVIIANCYETDDDLRRVLESDLSQGSDNNGKPDNSTPTKSLRDLITYSEPLTPMLQEVLDDFASENESDGELKMQIVENEVDSDLVITNEEPVIEIFDSDDIIEKSNNTEEVSEMEKGAKDNLKRDDTTNSNLKKDKSTEDNSKKDKSTTDNSEQCKTSESDQKKDKSSEANSKKDKSTRDNLKHDKVVDSDVKKDESTENNSKTNRPAEDKSMKSDAAKASLKKDNSAEDNLKKDKATKGSEENEKATENNLNTDKSAEDSDKSKAAEDILEKEKGTENILEKNNAKENKTTTEEKEKDNVTEMSQDKAKDKSDEYEVVDTEEFAQPKVLSLKLRKRKSANEKVQAKKPSKTVKSRAEMYEIVEPEILEKSCSNVPKVDTLSNYAKNMDEIVSSTVSDKRSQNSTGSDTILPNNQEALINSGQHTTEDQKQNDTSKSPNSNEKIAKPKSTRKRAVSQDVESTSKAKKNKLNVDTNGKEKAVSDTDDVVVKKLIKSKLTKSKLELKKKETTNEAQNDAEKSKETTTKIAEKDIDMFTILEDEPSTSKPVIDSSQAAELNPCLKSVSLFAEQFNMVSYVDSESEHETTPAASATDKKKDSKPSTSKANENEKISLNKKSDKKPASIIDSKNNENKLKKVTSIAMNIDEVVMLKSRSESESESNKVSSPKNKLPVRQDVPKAQRDKALANVFGFYSGGLKRKKRMSYRKNSAYYQRRDESSFDSSEWTSESESEAYVSPPRGRKNKQSRKYLKPHSARILSLEDEGGLFVMYGKKIYPLVKDGKIIKNYLTYLPESDPEEDESYWKLKYVEERKRVAELKKIVKENKEEIEREKSPILPARTMRHSTSHHQESPFKKPPNKDSSSRELVVAPEREVKDVENNSGTTLKITFARNNQEVHVEGHWSHIHPVLAEVVHIFNKDSETTNPPAKAVATKRPSDATSDLSVAVLPSPVDEGIPRIDILEKVNKLETEIFKEIENRALEEDIEQPKEQPESNVTKRRRASTVRKSTSVRSSVSDSTPSSTRSSKRQKTSTDEPKDEIEDQEKTPKTINKKESKTDLKKVKPAENAKETIEALETSVASKRKTRTPKKDAKEVANQTTTEVKTRPTRKSKPPAAEAKANSSQVDEDPDIRYMFPPTTKTRKSTLNLSKSKDKSKRYIANPPKTSFSPHFFLQDESTQGYQDSDVSPPKAQLRRKRKLSLSTVTYRNKNKNHRVKRKSFPCITEDASSNSSSAFQIIVRRASNSSLKSEAYKSDSYQLLFPQNKNVFRPLEKIDENFSMPHDSLHPNNFATVDNRRTLEISLNRINNDFLASASNFNTDGGNSSNVSLPMSPELSIVENLSISKELINSLENYPTLNEIQANNTSNKVIHNQYLMSQVDVSMPLMQQECGLHESIGKQIKTESSYDQTKMSLVSDSLMNKIDTVNIEDAPSLSESLDTRLRNLLLESAKKMTMTSIQEEGQNEQVASKNEIQKAEKSKKRCSTPRKKREIKKPKKLPIVDPVVEEEFTESCSFGGRKSCPPAIHVISENFIPKEKSNADKDTVAEKKGRKKKDVIKVKILRPRNKSLQSRSPEVTRNTSKSTVHTDSGINESGLTVQGLNDSIDLIHNHSETCLLANECMGDSVEFIETNSKSIISVNTDSATSPDRMTREQFVFQDCRDFVPDLFSENAQSFRHVDYVPESVKLISDNNSDTVYHSPVASEVSINSLITEDLSDETPSSQPTGWYLLSEDDTSHTNAASRSTPNSVPSSFGSNLKQIFPITCAVPDLSTITEASNDNSRKQNVDSANSTRHDLDSQSMFDNMNSN</sequence>
<reference evidence="3 4" key="1">
    <citation type="submission" date="2024-06" db="EMBL/GenBank/DDBJ databases">
        <title>A chromosome-level genome assembly of beet webworm, Loxostege sticticalis.</title>
        <authorList>
            <person name="Zhang Y."/>
        </authorList>
    </citation>
    <scope>NUCLEOTIDE SEQUENCE [LARGE SCALE GENOMIC DNA]</scope>
    <source>
        <strain evidence="3">AQ026</strain>
        <tissue evidence="3">Whole body</tissue>
    </source>
</reference>
<feature type="compositionally biased region" description="Basic and acidic residues" evidence="1">
    <location>
        <begin position="746"/>
        <end position="761"/>
    </location>
</feature>
<feature type="region of interest" description="Disordered" evidence="1">
    <location>
        <begin position="975"/>
        <end position="1006"/>
    </location>
</feature>
<feature type="region of interest" description="Disordered" evidence="1">
    <location>
        <begin position="791"/>
        <end position="819"/>
    </location>
</feature>
<evidence type="ECO:0000313" key="4">
    <source>
        <dbReference type="Proteomes" id="UP001549920"/>
    </source>
</evidence>